<evidence type="ECO:0000259" key="1">
    <source>
        <dbReference type="Pfam" id="PF07883"/>
    </source>
</evidence>
<sequence length="112" mass="12756">MDTGNLFQHIPATLPDELTDTLVSGRQLRIERIVSRGHASPPGFWYEQDSDEWVLLVKGEAGLRFESGDRLLHLTEGMHVHIRAGERHRVEWTSDAGDTIWLAVFHEADQAR</sequence>
<dbReference type="AlphaFoldDB" id="A0A418X4T0"/>
<keyword evidence="3" id="KW-1185">Reference proteome</keyword>
<dbReference type="Gene3D" id="2.60.120.10">
    <property type="entry name" value="Jelly Rolls"/>
    <property type="match status" value="1"/>
</dbReference>
<feature type="domain" description="Cupin type-2" evidence="1">
    <location>
        <begin position="47"/>
        <end position="105"/>
    </location>
</feature>
<dbReference type="CDD" id="cd06981">
    <property type="entry name" value="cupin_reut_a1446"/>
    <property type="match status" value="1"/>
</dbReference>
<evidence type="ECO:0000313" key="3">
    <source>
        <dbReference type="Proteomes" id="UP000285190"/>
    </source>
</evidence>
<dbReference type="Proteomes" id="UP000285190">
    <property type="component" value="Unassembled WGS sequence"/>
</dbReference>
<dbReference type="SUPFAM" id="SSF51182">
    <property type="entry name" value="RmlC-like cupins"/>
    <property type="match status" value="1"/>
</dbReference>
<dbReference type="InterPro" id="IPR013096">
    <property type="entry name" value="Cupin_2"/>
</dbReference>
<accession>A0A418X4T0</accession>
<dbReference type="Pfam" id="PF07883">
    <property type="entry name" value="Cupin_2"/>
    <property type="match status" value="1"/>
</dbReference>
<protein>
    <submittedName>
        <fullName evidence="2">Cupin domain-containing protein</fullName>
    </submittedName>
</protein>
<dbReference type="OrthoDB" id="9798585at2"/>
<proteinExistence type="predicted"/>
<name>A0A418X4T0_9BURK</name>
<evidence type="ECO:0000313" key="2">
    <source>
        <dbReference type="EMBL" id="RJG07445.1"/>
    </source>
</evidence>
<reference evidence="2 3" key="1">
    <citation type="submission" date="2018-09" db="EMBL/GenBank/DDBJ databases">
        <authorList>
            <person name="Zhu H."/>
        </authorList>
    </citation>
    <scope>NUCLEOTIDE SEQUENCE [LARGE SCALE GENOMIC DNA]</scope>
    <source>
        <strain evidence="2 3">K2R10-39</strain>
    </source>
</reference>
<dbReference type="InterPro" id="IPR014710">
    <property type="entry name" value="RmlC-like_jellyroll"/>
</dbReference>
<dbReference type="InterPro" id="IPR011051">
    <property type="entry name" value="RmlC_Cupin_sf"/>
</dbReference>
<dbReference type="EMBL" id="QYUN01000002">
    <property type="protein sequence ID" value="RJG07445.1"/>
    <property type="molecule type" value="Genomic_DNA"/>
</dbReference>
<organism evidence="2 3">
    <name type="scientific">Noviherbaspirillum cavernae</name>
    <dbReference type="NCBI Taxonomy" id="2320862"/>
    <lineage>
        <taxon>Bacteria</taxon>
        <taxon>Pseudomonadati</taxon>
        <taxon>Pseudomonadota</taxon>
        <taxon>Betaproteobacteria</taxon>
        <taxon>Burkholderiales</taxon>
        <taxon>Oxalobacteraceae</taxon>
        <taxon>Noviherbaspirillum</taxon>
    </lineage>
</organism>
<comment type="caution">
    <text evidence="2">The sequence shown here is derived from an EMBL/GenBank/DDBJ whole genome shotgun (WGS) entry which is preliminary data.</text>
</comment>
<gene>
    <name evidence="2" type="ORF">D3870_16865</name>
</gene>